<dbReference type="Proteomes" id="UP000249852">
    <property type="component" value="Unassembled WGS sequence"/>
</dbReference>
<protein>
    <recommendedName>
        <fullName evidence="5">Fimbrillin family protein</fullName>
    </recommendedName>
</protein>
<reference evidence="3 4" key="1">
    <citation type="submission" date="2018-06" db="EMBL/GenBank/DDBJ databases">
        <title>Genomic Encyclopedia of Archaeal and Bacterial Type Strains, Phase II (KMG-II): from individual species to whole genera.</title>
        <authorList>
            <person name="Goeker M."/>
        </authorList>
    </citation>
    <scope>NUCLEOTIDE SEQUENCE [LARGE SCALE GENOMIC DNA]</scope>
    <source>
        <strain evidence="3 4">DSM 18710</strain>
    </source>
</reference>
<feature type="signal peptide" evidence="2">
    <location>
        <begin position="1"/>
        <end position="19"/>
    </location>
</feature>
<evidence type="ECO:0008006" key="5">
    <source>
        <dbReference type="Google" id="ProtNLM"/>
    </source>
</evidence>
<comment type="caution">
    <text evidence="3">The sequence shown here is derived from an EMBL/GenBank/DDBJ whole genome shotgun (WGS) entry which is preliminary data.</text>
</comment>
<dbReference type="RefSeq" id="WP_006044560.1">
    <property type="nucleotide sequence ID" value="NZ_QLTQ01000015.1"/>
</dbReference>
<keyword evidence="2" id="KW-0732">Signal</keyword>
<proteinExistence type="predicted"/>
<accession>A0ABX9DQM3</accession>
<sequence>MKMKISFLPLFCVALLVSACSNDNIEPNTPARINEKTGISFSMTETDYEDTKIDPTRADGNSAEPKLMDLGNDFEACVMQSTIKSTTPKKIATRAITGPKHYSIRAYKDGVLKGSMKGTFNGSTFTPDAGASKQMSLEPGNYNFICYNDKFHEVGDNVELSQDDAKEAYFCQKEVTIQNQAQQFVPFEMKHACTRLAITLEIYGKPGPNAVAEIKPVGTNVPTKVTYVGATNSFTQSHDGTARGGTLTYSTLKEPDKYGNPGYVTSDNFVYFLPGTDCTDLQMNFTSGTMFGRSLANAGSIRLLTIGSTFQMNKSYDLSVLFWPRVDYLFSDGTTGSVAANPTKERIGLVIQKKTSTSRGLAMALDPISGNKYGSYSYGYNPNNGINMTHYNTVTTAMTDMNGEHWTYDASGTVGGIIKANDQNNFPGVYAAAHYNPGYTITGANVGRWFLPSLGQVIAALNMMANAADYPIDWSGYTDWAHSETGVTGKFKYICQTPLGRIFPLRGTNRKSIGTVFGWYYGYIITNTNVESTYVSGRFSNIVYVGLSRTGDNGISFSNNLFDGGGEIRPFIHF</sequence>
<keyword evidence="4" id="KW-1185">Reference proteome</keyword>
<evidence type="ECO:0000256" key="2">
    <source>
        <dbReference type="SAM" id="SignalP"/>
    </source>
</evidence>
<feature type="chain" id="PRO_5047152967" description="Fimbrillin family protein" evidence="2">
    <location>
        <begin position="20"/>
        <end position="574"/>
    </location>
</feature>
<name>A0ABX9DQM3_9BACT</name>
<evidence type="ECO:0000256" key="1">
    <source>
        <dbReference type="SAM" id="MobiDB-lite"/>
    </source>
</evidence>
<organism evidence="3 4">
    <name type="scientific">Prevotella pallens</name>
    <dbReference type="NCBI Taxonomy" id="60133"/>
    <lineage>
        <taxon>Bacteria</taxon>
        <taxon>Pseudomonadati</taxon>
        <taxon>Bacteroidota</taxon>
        <taxon>Bacteroidia</taxon>
        <taxon>Bacteroidales</taxon>
        <taxon>Prevotellaceae</taxon>
        <taxon>Prevotella</taxon>
    </lineage>
</organism>
<gene>
    <name evidence="3" type="ORF">BC673_1151</name>
</gene>
<evidence type="ECO:0000313" key="4">
    <source>
        <dbReference type="Proteomes" id="UP000249852"/>
    </source>
</evidence>
<dbReference type="EMBL" id="QLTQ01000015">
    <property type="protein sequence ID" value="RAS44692.1"/>
    <property type="molecule type" value="Genomic_DNA"/>
</dbReference>
<evidence type="ECO:0000313" key="3">
    <source>
        <dbReference type="EMBL" id="RAS44692.1"/>
    </source>
</evidence>
<dbReference type="PROSITE" id="PS51257">
    <property type="entry name" value="PROKAR_LIPOPROTEIN"/>
    <property type="match status" value="1"/>
</dbReference>
<feature type="region of interest" description="Disordered" evidence="1">
    <location>
        <begin position="44"/>
        <end position="63"/>
    </location>
</feature>